<dbReference type="InterPro" id="IPR038607">
    <property type="entry name" value="PhoD-like_sf"/>
</dbReference>
<dbReference type="InterPro" id="IPR006311">
    <property type="entry name" value="TAT_signal"/>
</dbReference>
<proteinExistence type="predicted"/>
<dbReference type="PROSITE" id="PS51318">
    <property type="entry name" value="TAT"/>
    <property type="match status" value="1"/>
</dbReference>
<dbReference type="Gene3D" id="2.60.40.380">
    <property type="entry name" value="Purple acid phosphatase-like, N-terminal"/>
    <property type="match status" value="1"/>
</dbReference>
<sequence length="530" mass="58499">MPLHLPGNAHLVDRRLFLAGTAAVSAAATLAVTPATRADAAAVSARPVGDPFTLGVASGDPTPTGVVLWTRLAPKPFEPDGGMPPGHAVVEWRIATDSGMRNIVLGGTAHAPAELGRSVHVEAEGLQPESEYFYEFKFRSHVSPTGRTKTLPAPGADVQQLDFAFVSCQKWDDGFFPSYRHMASEDLDLVVHLGDYVYEYGMSPSGGLRRTPVPAAAQPAPQTLEQWRARYALYKSDPDLQAAHARFPFVVTWDDHEVKNDYAGGWEGQTAAFTAVRAAAYMAYYEHQPLRARSLPRGTDMQLYRRLRYGRLAQLDMLDGRQYRDAPPCGWGEAPACEAAYDPSISMLGSAQERWLYDGLRTAGVRWNILGNNVMVSRLDHDGVEGELLWHDAWDGFPAARKRLLDVIAEPSVRNAVFVTGDWHSTFVNDVHLDFDRPGSPVVATEFVGTSVSTNGDRAVYGPYYGPMIGFNPHIRFFDGDRRGYVRCRVTPERWRTEFRMATSVATRDAGQYTHAAFEIEDGRPGAVRV</sequence>
<dbReference type="InterPro" id="IPR018946">
    <property type="entry name" value="PhoD-like_MPP"/>
</dbReference>
<dbReference type="PANTHER" id="PTHR43606:SF2">
    <property type="entry name" value="ALKALINE PHOSPHATASE FAMILY PROTEIN (AFU_ORTHOLOGUE AFUA_5G03860)"/>
    <property type="match status" value="1"/>
</dbReference>
<dbReference type="RefSeq" id="WP_345885310.1">
    <property type="nucleotide sequence ID" value="NZ_JBDFRB010000008.1"/>
</dbReference>
<gene>
    <name evidence="3" type="ORF">ABCQ75_10460</name>
</gene>
<accession>A0ABU9X0J6</accession>
<dbReference type="InterPro" id="IPR029052">
    <property type="entry name" value="Metallo-depent_PP-like"/>
</dbReference>
<keyword evidence="4" id="KW-1185">Reference proteome</keyword>
<dbReference type="EMBL" id="JBDFRB010000008">
    <property type="protein sequence ID" value="MEN2744955.1"/>
    <property type="molecule type" value="Genomic_DNA"/>
</dbReference>
<feature type="domain" description="Phospholipase D N-terminal" evidence="2">
    <location>
        <begin position="54"/>
        <end position="150"/>
    </location>
</feature>
<evidence type="ECO:0000259" key="1">
    <source>
        <dbReference type="Pfam" id="PF09423"/>
    </source>
</evidence>
<evidence type="ECO:0000259" key="2">
    <source>
        <dbReference type="Pfam" id="PF16655"/>
    </source>
</evidence>
<dbReference type="Pfam" id="PF09423">
    <property type="entry name" value="PhoD"/>
    <property type="match status" value="1"/>
</dbReference>
<reference evidence="3 4" key="1">
    <citation type="submission" date="2024-05" db="EMBL/GenBank/DDBJ databases">
        <title>Sinomonas sp. nov., isolated from a waste landfill.</title>
        <authorList>
            <person name="Zhao Y."/>
        </authorList>
    </citation>
    <scope>NUCLEOTIDE SEQUENCE [LARGE SCALE GENOMIC DNA]</scope>
    <source>
        <strain evidence="3 4">CCTCC AB2014300</strain>
    </source>
</reference>
<evidence type="ECO:0000313" key="3">
    <source>
        <dbReference type="EMBL" id="MEN2744955.1"/>
    </source>
</evidence>
<evidence type="ECO:0000313" key="4">
    <source>
        <dbReference type="Proteomes" id="UP001422074"/>
    </source>
</evidence>
<dbReference type="InterPro" id="IPR052900">
    <property type="entry name" value="Phospholipid_Metab_Enz"/>
</dbReference>
<dbReference type="SUPFAM" id="SSF56300">
    <property type="entry name" value="Metallo-dependent phosphatases"/>
    <property type="match status" value="1"/>
</dbReference>
<name>A0ABU9X0J6_9MICC</name>
<dbReference type="CDD" id="cd07389">
    <property type="entry name" value="MPP_PhoD"/>
    <property type="match status" value="1"/>
</dbReference>
<dbReference type="InterPro" id="IPR032093">
    <property type="entry name" value="PhoD_N"/>
</dbReference>
<comment type="caution">
    <text evidence="3">The sequence shown here is derived from an EMBL/GenBank/DDBJ whole genome shotgun (WGS) entry which is preliminary data.</text>
</comment>
<protein>
    <submittedName>
        <fullName evidence="3">Alkaline phosphatase D family protein</fullName>
    </submittedName>
</protein>
<feature type="domain" description="PhoD-like phosphatase metallophosphatase" evidence="1">
    <location>
        <begin position="163"/>
        <end position="499"/>
    </location>
</feature>
<dbReference type="PANTHER" id="PTHR43606">
    <property type="entry name" value="PHOSPHATASE, PUTATIVE (AFU_ORTHOLOGUE AFUA_6G08710)-RELATED"/>
    <property type="match status" value="1"/>
</dbReference>
<organism evidence="3 4">
    <name type="scientific">Sinomonas halotolerans</name>
    <dbReference type="NCBI Taxonomy" id="1644133"/>
    <lineage>
        <taxon>Bacteria</taxon>
        <taxon>Bacillati</taxon>
        <taxon>Actinomycetota</taxon>
        <taxon>Actinomycetes</taxon>
        <taxon>Micrococcales</taxon>
        <taxon>Micrococcaceae</taxon>
        <taxon>Sinomonas</taxon>
    </lineage>
</organism>
<dbReference type="Proteomes" id="UP001422074">
    <property type="component" value="Unassembled WGS sequence"/>
</dbReference>
<dbReference type="Gene3D" id="3.60.21.70">
    <property type="entry name" value="PhoD-like phosphatase"/>
    <property type="match status" value="1"/>
</dbReference>
<dbReference type="Pfam" id="PF16655">
    <property type="entry name" value="PhoD_N"/>
    <property type="match status" value="1"/>
</dbReference>